<feature type="domain" description="HHO5-like N-terminal" evidence="4">
    <location>
        <begin position="16"/>
        <end position="54"/>
    </location>
</feature>
<comment type="subcellular location">
    <subcellularLocation>
        <location evidence="1">Nucleus</location>
    </subcellularLocation>
</comment>
<protein>
    <recommendedName>
        <fullName evidence="4">HHO5-like N-terminal domain-containing protein</fullName>
    </recommendedName>
</protein>
<evidence type="ECO:0000313" key="5">
    <source>
        <dbReference type="EMBL" id="WOL02824.1"/>
    </source>
</evidence>
<dbReference type="Pfam" id="PF26575">
    <property type="entry name" value="HHO5_N"/>
    <property type="match status" value="1"/>
</dbReference>
<gene>
    <name evidence="5" type="ORF">Cni_G11543</name>
</gene>
<proteinExistence type="predicted"/>
<feature type="compositionally biased region" description="Gly residues" evidence="3">
    <location>
        <begin position="165"/>
        <end position="175"/>
    </location>
</feature>
<evidence type="ECO:0000256" key="2">
    <source>
        <dbReference type="ARBA" id="ARBA00023125"/>
    </source>
</evidence>
<dbReference type="GO" id="GO:0003700">
    <property type="term" value="F:DNA-binding transcription factor activity"/>
    <property type="evidence" value="ECO:0007669"/>
    <property type="project" value="InterPro"/>
</dbReference>
<evidence type="ECO:0000256" key="1">
    <source>
        <dbReference type="ARBA" id="ARBA00004123"/>
    </source>
</evidence>
<keyword evidence="6" id="KW-1185">Reference proteome</keyword>
<dbReference type="Proteomes" id="UP001327560">
    <property type="component" value="Chromosome 3"/>
</dbReference>
<dbReference type="AlphaFoldDB" id="A0AAQ3K807"/>
<dbReference type="Gene3D" id="1.10.10.60">
    <property type="entry name" value="Homeodomain-like"/>
    <property type="match status" value="1"/>
</dbReference>
<feature type="compositionally biased region" description="Basic and acidic residues" evidence="3">
    <location>
        <begin position="177"/>
        <end position="187"/>
    </location>
</feature>
<name>A0AAQ3K807_9LILI</name>
<dbReference type="EMBL" id="CP136892">
    <property type="protein sequence ID" value="WOL02824.1"/>
    <property type="molecule type" value="Genomic_DNA"/>
</dbReference>
<dbReference type="InterPro" id="IPR044787">
    <property type="entry name" value="HHO5-like"/>
</dbReference>
<dbReference type="GO" id="GO:0003677">
    <property type="term" value="F:DNA binding"/>
    <property type="evidence" value="ECO:0007669"/>
    <property type="project" value="UniProtKB-KW"/>
</dbReference>
<evidence type="ECO:0000313" key="6">
    <source>
        <dbReference type="Proteomes" id="UP001327560"/>
    </source>
</evidence>
<dbReference type="GO" id="GO:0005634">
    <property type="term" value="C:nucleus"/>
    <property type="evidence" value="ECO:0007669"/>
    <property type="project" value="UniProtKB-SubCell"/>
</dbReference>
<evidence type="ECO:0000259" key="4">
    <source>
        <dbReference type="Pfam" id="PF26575"/>
    </source>
</evidence>
<sequence>MAMMMDLMGRKLRCRHDYIRELEEERRKIEAFQRELPLCLELLTQAIEIVRQQMCDDDEEEKPTSRTPVLEEFIPLKLSSTMAEMMMMMETAPEAAAGSETTPDWLRSVQLWNQEPDTALKVEPPKKPIAVSLKNTGGAFQPFEKGAKKRIPPPPAAAASSASSGSGGDCSGNGGDNNKEKESKEWQSKSTQRKERRCWSPELHRRFLNALHQLGGCHEVSVAHNKKTNPSSS</sequence>
<reference evidence="5 6" key="1">
    <citation type="submission" date="2023-10" db="EMBL/GenBank/DDBJ databases">
        <title>Chromosome-scale genome assembly provides insights into flower coloration mechanisms of Canna indica.</title>
        <authorList>
            <person name="Li C."/>
        </authorList>
    </citation>
    <scope>NUCLEOTIDE SEQUENCE [LARGE SCALE GENOMIC DNA]</scope>
    <source>
        <tissue evidence="5">Flower</tissue>
    </source>
</reference>
<feature type="region of interest" description="Disordered" evidence="3">
    <location>
        <begin position="138"/>
        <end position="200"/>
    </location>
</feature>
<dbReference type="PANTHER" id="PTHR31003">
    <property type="entry name" value="MYB FAMILY TRANSCRIPTION FACTOR"/>
    <property type="match status" value="1"/>
</dbReference>
<organism evidence="5 6">
    <name type="scientific">Canna indica</name>
    <name type="common">Indian-shot</name>
    <dbReference type="NCBI Taxonomy" id="4628"/>
    <lineage>
        <taxon>Eukaryota</taxon>
        <taxon>Viridiplantae</taxon>
        <taxon>Streptophyta</taxon>
        <taxon>Embryophyta</taxon>
        <taxon>Tracheophyta</taxon>
        <taxon>Spermatophyta</taxon>
        <taxon>Magnoliopsida</taxon>
        <taxon>Liliopsida</taxon>
        <taxon>Zingiberales</taxon>
        <taxon>Cannaceae</taxon>
        <taxon>Canna</taxon>
    </lineage>
</organism>
<keyword evidence="2" id="KW-0238">DNA-binding</keyword>
<dbReference type="InterPro" id="IPR058673">
    <property type="entry name" value="HHO5-like_N"/>
</dbReference>
<accession>A0AAQ3K807</accession>
<dbReference type="PANTHER" id="PTHR31003:SF16">
    <property type="entry name" value="TRANSCRIPTION FACTOR HHO2"/>
    <property type="match status" value="1"/>
</dbReference>
<evidence type="ECO:0000256" key="3">
    <source>
        <dbReference type="SAM" id="MobiDB-lite"/>
    </source>
</evidence>